<reference evidence="4 5" key="1">
    <citation type="submission" date="2019-03" db="EMBL/GenBank/DDBJ databases">
        <title>Genomic Encyclopedia of Type Strains, Phase IV (KMG-IV): sequencing the most valuable type-strain genomes for metagenomic binning, comparative biology and taxonomic classification.</title>
        <authorList>
            <person name="Goeker M."/>
        </authorList>
    </citation>
    <scope>NUCLEOTIDE SEQUENCE [LARGE SCALE GENOMIC DNA]</scope>
    <source>
        <strain evidence="4 5">DSM 45934</strain>
    </source>
</reference>
<keyword evidence="5" id="KW-1185">Reference proteome</keyword>
<dbReference type="AlphaFoldDB" id="A0A4R2K6M8"/>
<feature type="transmembrane region" description="Helical" evidence="2">
    <location>
        <begin position="84"/>
        <end position="103"/>
    </location>
</feature>
<gene>
    <name evidence="4" type="ORF">EV192_1011388</name>
</gene>
<keyword evidence="2" id="KW-1133">Transmembrane helix</keyword>
<evidence type="ECO:0000313" key="5">
    <source>
        <dbReference type="Proteomes" id="UP000295680"/>
    </source>
</evidence>
<dbReference type="EMBL" id="SLWS01000001">
    <property type="protein sequence ID" value="TCO65596.1"/>
    <property type="molecule type" value="Genomic_DNA"/>
</dbReference>
<protein>
    <submittedName>
        <fullName evidence="4">Uncharacterized protein DUF1707</fullName>
    </submittedName>
</protein>
<evidence type="ECO:0000313" key="4">
    <source>
        <dbReference type="EMBL" id="TCO65596.1"/>
    </source>
</evidence>
<keyword evidence="2" id="KW-0472">Membrane</keyword>
<feature type="domain" description="DUF1707" evidence="3">
    <location>
        <begin position="3"/>
        <end position="55"/>
    </location>
</feature>
<evidence type="ECO:0000256" key="2">
    <source>
        <dbReference type="SAM" id="Phobius"/>
    </source>
</evidence>
<proteinExistence type="predicted"/>
<dbReference type="Pfam" id="PF08044">
    <property type="entry name" value="DUF1707"/>
    <property type="match status" value="1"/>
</dbReference>
<organism evidence="4 5">
    <name type="scientific">Actinocrispum wychmicini</name>
    <dbReference type="NCBI Taxonomy" id="1213861"/>
    <lineage>
        <taxon>Bacteria</taxon>
        <taxon>Bacillati</taxon>
        <taxon>Actinomycetota</taxon>
        <taxon>Actinomycetes</taxon>
        <taxon>Pseudonocardiales</taxon>
        <taxon>Pseudonocardiaceae</taxon>
        <taxon>Actinocrispum</taxon>
    </lineage>
</organism>
<comment type="caution">
    <text evidence="4">The sequence shown here is derived from an EMBL/GenBank/DDBJ whole genome shotgun (WGS) entry which is preliminary data.</text>
</comment>
<evidence type="ECO:0000256" key="1">
    <source>
        <dbReference type="SAM" id="MobiDB-lite"/>
    </source>
</evidence>
<evidence type="ECO:0000259" key="3">
    <source>
        <dbReference type="Pfam" id="PF08044"/>
    </source>
</evidence>
<accession>A0A4R2K6M8</accession>
<dbReference type="InterPro" id="IPR012551">
    <property type="entry name" value="DUF1707_SHOCT-like"/>
</dbReference>
<feature type="transmembrane region" description="Helical" evidence="2">
    <location>
        <begin position="109"/>
        <end position="130"/>
    </location>
</feature>
<sequence length="137" mass="14885">MNLRVGDAERDESARLLSEHFGAGRISPAEHEERRAKAMSAVIRSELEVLFEDLPAPHPDMSAAQPPARTDSGEALRETRLSNALILMAGILFIGGVPASFVLGFTSGLWWVFLPVFGGVFVIGGASELAKRRRLQD</sequence>
<feature type="region of interest" description="Disordered" evidence="1">
    <location>
        <begin position="54"/>
        <end position="75"/>
    </location>
</feature>
<name>A0A4R2K6M8_9PSEU</name>
<dbReference type="Proteomes" id="UP000295680">
    <property type="component" value="Unassembled WGS sequence"/>
</dbReference>
<keyword evidence="2" id="KW-0812">Transmembrane</keyword>